<keyword evidence="1" id="KW-0808">Transferase</keyword>
<organism evidence="4 7">
    <name type="scientific">Pediococcus parvulus</name>
    <dbReference type="NCBI Taxonomy" id="54062"/>
    <lineage>
        <taxon>Bacteria</taxon>
        <taxon>Bacillati</taxon>
        <taxon>Bacillota</taxon>
        <taxon>Bacilli</taxon>
        <taxon>Lactobacillales</taxon>
        <taxon>Lactobacillaceae</taxon>
        <taxon>Pediococcus</taxon>
    </lineage>
</organism>
<accession>A0AAP5TFD1</accession>
<dbReference type="Pfam" id="PF00583">
    <property type="entry name" value="Acetyltransf_1"/>
    <property type="match status" value="1"/>
</dbReference>
<protein>
    <submittedName>
        <fullName evidence="4 5">Acetyltransferase</fullName>
    </submittedName>
</protein>
<dbReference type="AlphaFoldDB" id="A0AAP5TFD1"/>
<dbReference type="InterPro" id="IPR050680">
    <property type="entry name" value="YpeA/RimI_acetyltransf"/>
</dbReference>
<evidence type="ECO:0000313" key="6">
    <source>
        <dbReference type="Proteomes" id="UP000077280"/>
    </source>
</evidence>
<evidence type="ECO:0000256" key="2">
    <source>
        <dbReference type="ARBA" id="ARBA00023315"/>
    </source>
</evidence>
<dbReference type="PANTHER" id="PTHR43420:SF47">
    <property type="entry name" value="N-ACETYLTRANSFERASE DOMAIN-CONTAINING PROTEIN"/>
    <property type="match status" value="1"/>
</dbReference>
<keyword evidence="6" id="KW-1185">Reference proteome</keyword>
<proteinExistence type="predicted"/>
<dbReference type="InterPro" id="IPR000182">
    <property type="entry name" value="GNAT_dom"/>
</dbReference>
<evidence type="ECO:0000256" key="1">
    <source>
        <dbReference type="ARBA" id="ARBA00022679"/>
    </source>
</evidence>
<dbReference type="RefSeq" id="WP_068805009.1">
    <property type="nucleotide sequence ID" value="NZ_CP158977.1"/>
</dbReference>
<dbReference type="SUPFAM" id="SSF55729">
    <property type="entry name" value="Acyl-CoA N-acyltransferases (Nat)"/>
    <property type="match status" value="1"/>
</dbReference>
<dbReference type="PANTHER" id="PTHR43420">
    <property type="entry name" value="ACETYLTRANSFERASE"/>
    <property type="match status" value="1"/>
</dbReference>
<dbReference type="Gene3D" id="3.40.630.30">
    <property type="match status" value="1"/>
</dbReference>
<evidence type="ECO:0000259" key="3">
    <source>
        <dbReference type="PROSITE" id="PS51186"/>
    </source>
</evidence>
<feature type="domain" description="N-acetyltransferase" evidence="3">
    <location>
        <begin position="5"/>
        <end position="173"/>
    </location>
</feature>
<dbReference type="EMBL" id="WERX01000023">
    <property type="protein sequence ID" value="MDV7694722.1"/>
    <property type="molecule type" value="Genomic_DNA"/>
</dbReference>
<name>A0AAP5TFD1_9LACO</name>
<comment type="caution">
    <text evidence="4">The sequence shown here is derived from an EMBL/GenBank/DDBJ whole genome shotgun (WGS) entry which is preliminary data.</text>
</comment>
<evidence type="ECO:0000313" key="5">
    <source>
        <dbReference type="EMBL" id="OAD64823.1"/>
    </source>
</evidence>
<keyword evidence="2" id="KW-0012">Acyltransferase</keyword>
<dbReference type="GeneID" id="93384015"/>
<dbReference type="Proteomes" id="UP001275867">
    <property type="component" value="Unassembled WGS sequence"/>
</dbReference>
<dbReference type="EMBL" id="LXND01000021">
    <property type="protein sequence ID" value="OAD64823.1"/>
    <property type="molecule type" value="Genomic_DNA"/>
</dbReference>
<dbReference type="GO" id="GO:0016747">
    <property type="term" value="F:acyltransferase activity, transferring groups other than amino-acyl groups"/>
    <property type="evidence" value="ECO:0007669"/>
    <property type="project" value="InterPro"/>
</dbReference>
<evidence type="ECO:0000313" key="7">
    <source>
        <dbReference type="Proteomes" id="UP001275867"/>
    </source>
</evidence>
<gene>
    <name evidence="5" type="ORF">A7K95_02790</name>
    <name evidence="4" type="ORF">GA842_07540</name>
</gene>
<dbReference type="CDD" id="cd04301">
    <property type="entry name" value="NAT_SF"/>
    <property type="match status" value="1"/>
</dbReference>
<dbReference type="InterPro" id="IPR016181">
    <property type="entry name" value="Acyl_CoA_acyltransferase"/>
</dbReference>
<reference evidence="5 6" key="1">
    <citation type="submission" date="2016-05" db="EMBL/GenBank/DDBJ databases">
        <title>Draft genome sequence of Pediococcus parvulus 2.6, a probiotic beta-glucan producer strain.</title>
        <authorList>
            <person name="Mohedano M.L."/>
            <person name="Perez-Ramos A."/>
            <person name="Duenas M.T."/>
            <person name="Lamontanara A."/>
            <person name="Orru L."/>
            <person name="Spano G."/>
            <person name="Capozzi V."/>
            <person name="Lopez P."/>
        </authorList>
    </citation>
    <scope>NUCLEOTIDE SEQUENCE [LARGE SCALE GENOMIC DNA]</scope>
    <source>
        <strain evidence="5 6">2.6</strain>
    </source>
</reference>
<dbReference type="Proteomes" id="UP000077280">
    <property type="component" value="Unassembled WGS sequence"/>
</dbReference>
<evidence type="ECO:0000313" key="4">
    <source>
        <dbReference type="EMBL" id="MDV7694722.1"/>
    </source>
</evidence>
<reference evidence="4" key="2">
    <citation type="submission" date="2019-10" db="EMBL/GenBank/DDBJ databases">
        <title>Malate fermentation in French cider.</title>
        <authorList>
            <person name="Cousin F.J."/>
            <person name="Medina Fernandez S."/>
            <person name="Misery B."/>
            <person name="Laplace J.-M."/>
            <person name="Cretenet M."/>
        </authorList>
    </citation>
    <scope>NUCLEOTIDE SEQUENCE</scope>
    <source>
        <strain evidence="4">UCMA15901</strain>
    </source>
</reference>
<sequence length="173" mass="20395">MIKQVQLTKLDVNDWQELQKVSIETYKDTFDPFNPPDIMDAYLTEAYEPKKLQRELANPNSSFYFVKVDQETAGYLKVNINDAQTEKMGTDNLEVERIYIRPAFKHQGLGTRLIQEAEKLTRENHKAKIWLGVWEHNEPAKHFYAKFGFKRIGQHSFFMGDDEQTDYLMQKVL</sequence>
<dbReference type="PROSITE" id="PS51186">
    <property type="entry name" value="GNAT"/>
    <property type="match status" value="1"/>
</dbReference>